<keyword evidence="1" id="KW-0614">Plasmid</keyword>
<sequence>MRNGNRGYRHPKCYANVRGGCSTKISGEHYISHSLIKLYSFDDPEFLFQPTANYRIPVHITPKKFVANVLCTTHNSELSSADQAALDYATFLRSIAIRYRNGAGEWGEPEEVAISGADFQRWMLKLLITHAAAGVYTKAGETIRPSIPDIAVDLLLGHIPWPAGWGMCITSNPANDELKIDPFSRSETIIYDWWGVQPLVDGRTNTLGGGVVDLAGVSFPLGLMDQRRLRGVEVRPASLTWVRDGVEKRVSFDWSDGAPHRTATFTMVR</sequence>
<reference evidence="1" key="1">
    <citation type="submission" date="2023-04" db="EMBL/GenBank/DDBJ databases">
        <title>Characterization and analysis of the complete genome of Gordonia rubripertincta 112, the degrader of aromatic and aliphatic compounds.</title>
        <authorList>
            <person name="Frantsuzova E."/>
            <person name="Bogun A."/>
            <person name="Delegan Y."/>
        </authorList>
    </citation>
    <scope>NUCLEOTIDE SEQUENCE</scope>
    <source>
        <strain evidence="1">112</strain>
        <plasmid evidence="1">p1517_part_1</plasmid>
    </source>
</reference>
<dbReference type="AlphaFoldDB" id="A0AAW6RIB1"/>
<comment type="caution">
    <text evidence="1">The sequence shown here is derived from an EMBL/GenBank/DDBJ whole genome shotgun (WGS) entry which is preliminary data.</text>
</comment>
<proteinExistence type="predicted"/>
<accession>A0AAW6RIB1</accession>
<name>A0AAW6RIB1_GORRU</name>
<dbReference type="EMBL" id="JARUXG010000015">
    <property type="protein sequence ID" value="MDG6782974.1"/>
    <property type="molecule type" value="Genomic_DNA"/>
</dbReference>
<protein>
    <submittedName>
        <fullName evidence="1">Uncharacterized protein</fullName>
    </submittedName>
</protein>
<dbReference type="RefSeq" id="WP_269555224.1">
    <property type="nucleotide sequence ID" value="NZ_CP178555.1"/>
</dbReference>
<evidence type="ECO:0000313" key="1">
    <source>
        <dbReference type="EMBL" id="MDG6782974.1"/>
    </source>
</evidence>
<organism evidence="1">
    <name type="scientific">Gordonia rubripertincta</name>
    <name type="common">Rhodococcus corallinus</name>
    <dbReference type="NCBI Taxonomy" id="36822"/>
    <lineage>
        <taxon>Bacteria</taxon>
        <taxon>Bacillati</taxon>
        <taxon>Actinomycetota</taxon>
        <taxon>Actinomycetes</taxon>
        <taxon>Mycobacteriales</taxon>
        <taxon>Gordoniaceae</taxon>
        <taxon>Gordonia</taxon>
    </lineage>
</organism>
<geneLocation type="plasmid" evidence="1">
    <name>p1517_part_1</name>
</geneLocation>
<gene>
    <name evidence="1" type="ORF">QBL07_19325</name>
</gene>